<keyword evidence="2" id="KW-0325">Glycoprotein</keyword>
<dbReference type="WBParaSite" id="PSAMB.scaffold752size41940.g8506.t1">
    <property type="protein sequence ID" value="PSAMB.scaffold752size41940.g8506.t1"/>
    <property type="gene ID" value="PSAMB.scaffold752size41940.g8506"/>
</dbReference>
<feature type="signal peptide" evidence="3">
    <location>
        <begin position="1"/>
        <end position="22"/>
    </location>
</feature>
<organism evidence="4 5">
    <name type="scientific">Plectus sambesii</name>
    <dbReference type="NCBI Taxonomy" id="2011161"/>
    <lineage>
        <taxon>Eukaryota</taxon>
        <taxon>Metazoa</taxon>
        <taxon>Ecdysozoa</taxon>
        <taxon>Nematoda</taxon>
        <taxon>Chromadorea</taxon>
        <taxon>Plectida</taxon>
        <taxon>Plectina</taxon>
        <taxon>Plectoidea</taxon>
        <taxon>Plectidae</taxon>
        <taxon>Plectus</taxon>
    </lineage>
</organism>
<evidence type="ECO:0000313" key="4">
    <source>
        <dbReference type="Proteomes" id="UP000887566"/>
    </source>
</evidence>
<reference evidence="5" key="1">
    <citation type="submission" date="2022-11" db="UniProtKB">
        <authorList>
            <consortium name="WormBaseParasite"/>
        </authorList>
    </citation>
    <scope>IDENTIFICATION</scope>
</reference>
<keyword evidence="1 3" id="KW-0732">Signal</keyword>
<dbReference type="Proteomes" id="UP000887566">
    <property type="component" value="Unplaced"/>
</dbReference>
<evidence type="ECO:0000256" key="1">
    <source>
        <dbReference type="ARBA" id="ARBA00022729"/>
    </source>
</evidence>
<accession>A0A914XDI6</accession>
<dbReference type="GO" id="GO:0030431">
    <property type="term" value="P:sleep"/>
    <property type="evidence" value="ECO:0007669"/>
    <property type="project" value="InterPro"/>
</dbReference>
<evidence type="ECO:0000256" key="2">
    <source>
        <dbReference type="ARBA" id="ARBA00023180"/>
    </source>
</evidence>
<dbReference type="InterPro" id="IPR031424">
    <property type="entry name" value="QVR-like"/>
</dbReference>
<sequence>MLHLFQVTLLFACLDCFDRVLSDSAIECYGCATSLPATTDFEAKTAMKLLIKNNYNLPEVHKVCSEPGDQEFPTIPHLECPIGDQCVKITVNQQDQRFVIRGCRATMFKPNITPQDYPCDDRSSPSICYCDQALCNRSLLMLAADLAANTAAPLLYYQNTVQLMLY</sequence>
<evidence type="ECO:0000256" key="3">
    <source>
        <dbReference type="SAM" id="SignalP"/>
    </source>
</evidence>
<proteinExistence type="predicted"/>
<dbReference type="GO" id="GO:0032222">
    <property type="term" value="P:regulation of synaptic transmission, cholinergic"/>
    <property type="evidence" value="ECO:0007669"/>
    <property type="project" value="InterPro"/>
</dbReference>
<dbReference type="AlphaFoldDB" id="A0A914XDI6"/>
<name>A0A914XDI6_9BILA</name>
<protein>
    <submittedName>
        <fullName evidence="5">Protein quiver</fullName>
    </submittedName>
</protein>
<evidence type="ECO:0000313" key="5">
    <source>
        <dbReference type="WBParaSite" id="PSAMB.scaffold752size41940.g8506.t1"/>
    </source>
</evidence>
<feature type="chain" id="PRO_5037311326" evidence="3">
    <location>
        <begin position="23"/>
        <end position="166"/>
    </location>
</feature>
<dbReference type="Pfam" id="PF17064">
    <property type="entry name" value="QVR"/>
    <property type="match status" value="1"/>
</dbReference>
<keyword evidence="4" id="KW-1185">Reference proteome</keyword>